<evidence type="ECO:0000256" key="1">
    <source>
        <dbReference type="SAM" id="MobiDB-lite"/>
    </source>
</evidence>
<dbReference type="AlphaFoldDB" id="A0A427A4Z7"/>
<proteinExistence type="predicted"/>
<reference evidence="2 3" key="1">
    <citation type="journal article" date="2014" name="Agronomy (Basel)">
        <title>A Draft Genome Sequence for Ensete ventricosum, the Drought-Tolerant Tree Against Hunger.</title>
        <authorList>
            <person name="Harrison J."/>
            <person name="Moore K.A."/>
            <person name="Paszkiewicz K."/>
            <person name="Jones T."/>
            <person name="Grant M."/>
            <person name="Ambacheew D."/>
            <person name="Muzemil S."/>
            <person name="Studholme D.J."/>
        </authorList>
    </citation>
    <scope>NUCLEOTIDE SEQUENCE [LARGE SCALE GENOMIC DNA]</scope>
</reference>
<sequence length="209" mass="23212">MDVGQPMLTLDRYWRLLNDLRLTPLVLHPLPQAVSTEAFLGPSYQIQALTGMIQAIIPQLTQTMAPPQSEPNNRIQTKAALRNTWCPVRHGPVVQDLPQETRSEAPLLALEKSALHHFEPEINPLELDTLPSDSTDSLRAQLRNVNQRLDEVQKEVTKSKEEAGESLKGGSPFTPGIQDKPIPTNFRLPTLESYNGSADLAEHVAAFRA</sequence>
<evidence type="ECO:0000313" key="2">
    <source>
        <dbReference type="EMBL" id="RRT71317.1"/>
    </source>
</evidence>
<accession>A0A427A4Z7</accession>
<feature type="region of interest" description="Disordered" evidence="1">
    <location>
        <begin position="151"/>
        <end position="184"/>
    </location>
</feature>
<comment type="caution">
    <text evidence="2">The sequence shown here is derived from an EMBL/GenBank/DDBJ whole genome shotgun (WGS) entry which is preliminary data.</text>
</comment>
<dbReference type="Proteomes" id="UP000287651">
    <property type="component" value="Unassembled WGS sequence"/>
</dbReference>
<feature type="compositionally biased region" description="Basic and acidic residues" evidence="1">
    <location>
        <begin position="151"/>
        <end position="165"/>
    </location>
</feature>
<evidence type="ECO:0000313" key="3">
    <source>
        <dbReference type="Proteomes" id="UP000287651"/>
    </source>
</evidence>
<organism evidence="2 3">
    <name type="scientific">Ensete ventricosum</name>
    <name type="common">Abyssinian banana</name>
    <name type="synonym">Musa ensete</name>
    <dbReference type="NCBI Taxonomy" id="4639"/>
    <lineage>
        <taxon>Eukaryota</taxon>
        <taxon>Viridiplantae</taxon>
        <taxon>Streptophyta</taxon>
        <taxon>Embryophyta</taxon>
        <taxon>Tracheophyta</taxon>
        <taxon>Spermatophyta</taxon>
        <taxon>Magnoliopsida</taxon>
        <taxon>Liliopsida</taxon>
        <taxon>Zingiberales</taxon>
        <taxon>Musaceae</taxon>
        <taxon>Ensete</taxon>
    </lineage>
</organism>
<gene>
    <name evidence="2" type="ORF">B296_00026336</name>
</gene>
<dbReference type="EMBL" id="AMZH03003744">
    <property type="protein sequence ID" value="RRT71317.1"/>
    <property type="molecule type" value="Genomic_DNA"/>
</dbReference>
<name>A0A427A4Z7_ENSVE</name>
<protein>
    <submittedName>
        <fullName evidence="2">Uncharacterized protein</fullName>
    </submittedName>
</protein>